<proteinExistence type="predicted"/>
<feature type="transmembrane region" description="Helical" evidence="2">
    <location>
        <begin position="194"/>
        <end position="217"/>
    </location>
</feature>
<feature type="transmembrane region" description="Helical" evidence="2">
    <location>
        <begin position="273"/>
        <end position="297"/>
    </location>
</feature>
<dbReference type="EMBL" id="ML977729">
    <property type="protein sequence ID" value="KAF1993119.1"/>
    <property type="molecule type" value="Genomic_DNA"/>
</dbReference>
<keyword evidence="2" id="KW-0812">Transmembrane</keyword>
<feature type="transmembrane region" description="Helical" evidence="2">
    <location>
        <begin position="40"/>
        <end position="60"/>
    </location>
</feature>
<sequence>MDTEKILVPDTGDLRKSTYKALPSPPVTAKRVMYKYRFSAIFPFAFAATSFALTIVLLMAGSRPGVLDRQFMISSSATASSSSNPLDVLNPLSTSNPLNPNNPNNPLSGLMGNLTDSINSGLGDIVNQLVEGDANIDKCSIYEDKESGLNAIIGKIQSSVVIGSTNISVPIIEELTHGVGSLTTGLAAARKATFAFLVTALIGSGLSALSALPAIFFPASRLLIFANSFWSTLAFTSHSLVALILSVLVVLMTKIIGGFGSALGLFIKRGNSALVFVWLAWTFSMLPFAYWLAIWFVDVRTWSFVKRQRTDREIGHWRGIGREIKGDLKVQLLSPIAPAALLVDEEAKSRYLTKNTNPLVNCGLRRNTTKN</sequence>
<evidence type="ECO:0000313" key="4">
    <source>
        <dbReference type="Proteomes" id="UP000799779"/>
    </source>
</evidence>
<keyword evidence="4" id="KW-1185">Reference proteome</keyword>
<protein>
    <submittedName>
        <fullName evidence="3">Uncharacterized protein</fullName>
    </submittedName>
</protein>
<reference evidence="3" key="1">
    <citation type="journal article" date="2020" name="Stud. Mycol.">
        <title>101 Dothideomycetes genomes: a test case for predicting lifestyles and emergence of pathogens.</title>
        <authorList>
            <person name="Haridas S."/>
            <person name="Albert R."/>
            <person name="Binder M."/>
            <person name="Bloem J."/>
            <person name="Labutti K."/>
            <person name="Salamov A."/>
            <person name="Andreopoulos B."/>
            <person name="Baker S."/>
            <person name="Barry K."/>
            <person name="Bills G."/>
            <person name="Bluhm B."/>
            <person name="Cannon C."/>
            <person name="Castanera R."/>
            <person name="Culley D."/>
            <person name="Daum C."/>
            <person name="Ezra D."/>
            <person name="Gonzalez J."/>
            <person name="Henrissat B."/>
            <person name="Kuo A."/>
            <person name="Liang C."/>
            <person name="Lipzen A."/>
            <person name="Lutzoni F."/>
            <person name="Magnuson J."/>
            <person name="Mondo S."/>
            <person name="Nolan M."/>
            <person name="Ohm R."/>
            <person name="Pangilinan J."/>
            <person name="Park H.-J."/>
            <person name="Ramirez L."/>
            <person name="Alfaro M."/>
            <person name="Sun H."/>
            <person name="Tritt A."/>
            <person name="Yoshinaga Y."/>
            <person name="Zwiers L.-H."/>
            <person name="Turgeon B."/>
            <person name="Goodwin S."/>
            <person name="Spatafora J."/>
            <person name="Crous P."/>
            <person name="Grigoriev I."/>
        </authorList>
    </citation>
    <scope>NUCLEOTIDE SEQUENCE</scope>
    <source>
        <strain evidence="3">CBS 123094</strain>
    </source>
</reference>
<feature type="transmembrane region" description="Helical" evidence="2">
    <location>
        <begin position="229"/>
        <end position="252"/>
    </location>
</feature>
<feature type="region of interest" description="Disordered" evidence="1">
    <location>
        <begin position="78"/>
        <end position="107"/>
    </location>
</feature>
<evidence type="ECO:0000313" key="3">
    <source>
        <dbReference type="EMBL" id="KAF1993119.1"/>
    </source>
</evidence>
<dbReference type="OrthoDB" id="4159154at2759"/>
<keyword evidence="2" id="KW-1133">Transmembrane helix</keyword>
<evidence type="ECO:0000256" key="1">
    <source>
        <dbReference type="SAM" id="MobiDB-lite"/>
    </source>
</evidence>
<organism evidence="3 4">
    <name type="scientific">Amniculicola lignicola CBS 123094</name>
    <dbReference type="NCBI Taxonomy" id="1392246"/>
    <lineage>
        <taxon>Eukaryota</taxon>
        <taxon>Fungi</taxon>
        <taxon>Dikarya</taxon>
        <taxon>Ascomycota</taxon>
        <taxon>Pezizomycotina</taxon>
        <taxon>Dothideomycetes</taxon>
        <taxon>Pleosporomycetidae</taxon>
        <taxon>Pleosporales</taxon>
        <taxon>Amniculicolaceae</taxon>
        <taxon>Amniculicola</taxon>
    </lineage>
</organism>
<dbReference type="AlphaFoldDB" id="A0A6A5VWS4"/>
<gene>
    <name evidence="3" type="ORF">P154DRAFT_540685</name>
</gene>
<evidence type="ECO:0000256" key="2">
    <source>
        <dbReference type="SAM" id="Phobius"/>
    </source>
</evidence>
<name>A0A6A5VWS4_9PLEO</name>
<dbReference type="Proteomes" id="UP000799779">
    <property type="component" value="Unassembled WGS sequence"/>
</dbReference>
<keyword evidence="2" id="KW-0472">Membrane</keyword>
<accession>A0A6A5VWS4</accession>